<feature type="transmembrane region" description="Helical" evidence="6">
    <location>
        <begin position="45"/>
        <end position="64"/>
    </location>
</feature>
<proteinExistence type="predicted"/>
<feature type="transmembrane region" description="Helical" evidence="6">
    <location>
        <begin position="298"/>
        <end position="321"/>
    </location>
</feature>
<feature type="transmembrane region" description="Helical" evidence="6">
    <location>
        <begin position="210"/>
        <end position="231"/>
    </location>
</feature>
<feature type="transmembrane region" description="Helical" evidence="6">
    <location>
        <begin position="333"/>
        <end position="356"/>
    </location>
</feature>
<name>A0A1H6Z003_9FIRM</name>
<evidence type="ECO:0000256" key="5">
    <source>
        <dbReference type="ARBA" id="ARBA00023136"/>
    </source>
</evidence>
<feature type="transmembrane region" description="Helical" evidence="6">
    <location>
        <begin position="135"/>
        <end position="156"/>
    </location>
</feature>
<organism evidence="8 9">
    <name type="scientific">Propionispira arboris</name>
    <dbReference type="NCBI Taxonomy" id="84035"/>
    <lineage>
        <taxon>Bacteria</taxon>
        <taxon>Bacillati</taxon>
        <taxon>Bacillota</taxon>
        <taxon>Negativicutes</taxon>
        <taxon>Selenomonadales</taxon>
        <taxon>Selenomonadaceae</taxon>
        <taxon>Propionispira</taxon>
    </lineage>
</organism>
<evidence type="ECO:0000256" key="4">
    <source>
        <dbReference type="ARBA" id="ARBA00022989"/>
    </source>
</evidence>
<feature type="transmembrane region" description="Helical" evidence="6">
    <location>
        <begin position="105"/>
        <end position="126"/>
    </location>
</feature>
<keyword evidence="9" id="KW-1185">Reference proteome</keyword>
<dbReference type="GO" id="GO:0005886">
    <property type="term" value="C:plasma membrane"/>
    <property type="evidence" value="ECO:0007669"/>
    <property type="project" value="UniProtKB-SubCell"/>
</dbReference>
<keyword evidence="2" id="KW-0813">Transport</keyword>
<evidence type="ECO:0000259" key="7">
    <source>
        <dbReference type="PROSITE" id="PS50850"/>
    </source>
</evidence>
<dbReference type="SUPFAM" id="SSF103473">
    <property type="entry name" value="MFS general substrate transporter"/>
    <property type="match status" value="1"/>
</dbReference>
<dbReference type="AlphaFoldDB" id="A0A1H6Z003"/>
<feature type="domain" description="Major facilitator superfamily (MFS) profile" evidence="7">
    <location>
        <begin position="9"/>
        <end position="386"/>
    </location>
</feature>
<dbReference type="EMBL" id="FNZK01000008">
    <property type="protein sequence ID" value="SEJ46843.1"/>
    <property type="molecule type" value="Genomic_DNA"/>
</dbReference>
<keyword evidence="4 6" id="KW-1133">Transmembrane helix</keyword>
<evidence type="ECO:0000256" key="6">
    <source>
        <dbReference type="SAM" id="Phobius"/>
    </source>
</evidence>
<protein>
    <submittedName>
        <fullName evidence="8">Predicted arabinose efflux permease, MFS family</fullName>
    </submittedName>
</protein>
<feature type="transmembrane region" description="Helical" evidence="6">
    <location>
        <begin position="274"/>
        <end position="292"/>
    </location>
</feature>
<keyword evidence="5 6" id="KW-0472">Membrane</keyword>
<dbReference type="Pfam" id="PF07690">
    <property type="entry name" value="MFS_1"/>
    <property type="match status" value="1"/>
</dbReference>
<evidence type="ECO:0000313" key="8">
    <source>
        <dbReference type="EMBL" id="SEJ46843.1"/>
    </source>
</evidence>
<dbReference type="InterPro" id="IPR052714">
    <property type="entry name" value="MFS_Exporter"/>
</dbReference>
<feature type="transmembrane region" description="Helical" evidence="6">
    <location>
        <begin position="362"/>
        <end position="381"/>
    </location>
</feature>
<evidence type="ECO:0000256" key="1">
    <source>
        <dbReference type="ARBA" id="ARBA00004651"/>
    </source>
</evidence>
<dbReference type="GO" id="GO:0022857">
    <property type="term" value="F:transmembrane transporter activity"/>
    <property type="evidence" value="ECO:0007669"/>
    <property type="project" value="InterPro"/>
</dbReference>
<evidence type="ECO:0000256" key="2">
    <source>
        <dbReference type="ARBA" id="ARBA00022448"/>
    </source>
</evidence>
<feature type="transmembrane region" description="Helical" evidence="6">
    <location>
        <begin position="21"/>
        <end position="39"/>
    </location>
</feature>
<gene>
    <name evidence="8" type="ORF">SAMN05660742_10888</name>
</gene>
<accession>A0A1H6Z003</accession>
<dbReference type="STRING" id="84035.SAMN05660742_10888"/>
<dbReference type="Proteomes" id="UP000199662">
    <property type="component" value="Unassembled WGS sequence"/>
</dbReference>
<dbReference type="RefSeq" id="WP_091831192.1">
    <property type="nucleotide sequence ID" value="NZ_FNZK01000008.1"/>
</dbReference>
<feature type="transmembrane region" description="Helical" evidence="6">
    <location>
        <begin position="243"/>
        <end position="262"/>
    </location>
</feature>
<evidence type="ECO:0000313" key="9">
    <source>
        <dbReference type="Proteomes" id="UP000199662"/>
    </source>
</evidence>
<dbReference type="Gene3D" id="1.20.1250.20">
    <property type="entry name" value="MFS general substrate transporter like domains"/>
    <property type="match status" value="1"/>
</dbReference>
<dbReference type="PANTHER" id="PTHR23531">
    <property type="entry name" value="QUINOLENE RESISTANCE PROTEIN NORA"/>
    <property type="match status" value="1"/>
</dbReference>
<dbReference type="InterPro" id="IPR011701">
    <property type="entry name" value="MFS"/>
</dbReference>
<dbReference type="InterPro" id="IPR020846">
    <property type="entry name" value="MFS_dom"/>
</dbReference>
<reference evidence="8 9" key="1">
    <citation type="submission" date="2016-10" db="EMBL/GenBank/DDBJ databases">
        <authorList>
            <person name="de Groot N.N."/>
        </authorList>
    </citation>
    <scope>NUCLEOTIDE SEQUENCE [LARGE SCALE GENOMIC DNA]</scope>
    <source>
        <strain evidence="8 9">DSM 2179</strain>
    </source>
</reference>
<feature type="transmembrane region" description="Helical" evidence="6">
    <location>
        <begin position="76"/>
        <end position="99"/>
    </location>
</feature>
<keyword evidence="3 6" id="KW-0812">Transmembrane</keyword>
<feature type="transmembrane region" description="Helical" evidence="6">
    <location>
        <begin position="162"/>
        <end position="179"/>
    </location>
</feature>
<sequence>MKPTLWTQEFLGMSFSSFFQYMTHYALITALPIFVIENLNGNDWSAGLAMTFFQIGAVLCRPLAGKWIDEFNKKKILLLSSIIFLITSILYLCIDNLAFLLAIRLIHGAVFAIGTTTAATVAALVLPPQRKGEGIGYFAVFSNLAMVVGPFFSLLIISYYQFNILFTCCTLLAIASFWCSNRKKLPNNIILPVTKKDQTFKWTNFIEPNALPMALLGGLVFFAYAGVLVFMPLYAKMLDLTNYTSMFFAIFAIVIVITRPIVGKLFDQAGPNFVVYPGFLVFLIGLVILSQISTLGGLLLAGGVLGIGFGALSPAFQTLAIQHSPVARSGVATATYFLALDISVGLGSFILSLAAAQLGYRSMYLASACILILASVLYYLLATQSKKTHL</sequence>
<evidence type="ECO:0000256" key="3">
    <source>
        <dbReference type="ARBA" id="ARBA00022692"/>
    </source>
</evidence>
<dbReference type="PANTHER" id="PTHR23531:SF2">
    <property type="entry name" value="PERMEASE"/>
    <property type="match status" value="1"/>
</dbReference>
<dbReference type="CDD" id="cd17489">
    <property type="entry name" value="MFS_YfcJ_like"/>
    <property type="match status" value="1"/>
</dbReference>
<dbReference type="InterPro" id="IPR036259">
    <property type="entry name" value="MFS_trans_sf"/>
</dbReference>
<dbReference type="PROSITE" id="PS50850">
    <property type="entry name" value="MFS"/>
    <property type="match status" value="1"/>
</dbReference>
<comment type="subcellular location">
    <subcellularLocation>
        <location evidence="1">Cell membrane</location>
        <topology evidence="1">Multi-pass membrane protein</topology>
    </subcellularLocation>
</comment>